<dbReference type="Gene3D" id="1.10.630.10">
    <property type="entry name" value="Cytochrome P450"/>
    <property type="match status" value="2"/>
</dbReference>
<dbReference type="EMBL" id="CP126662">
    <property type="protein sequence ID" value="WKA04930.1"/>
    <property type="molecule type" value="Genomic_DNA"/>
</dbReference>
<gene>
    <name evidence="5" type="ORF">VITISV_017096</name>
    <name evidence="6" type="ORF">VitviT2T_022923</name>
</gene>
<evidence type="ECO:0000313" key="6">
    <source>
        <dbReference type="EMBL" id="WKA04930.1"/>
    </source>
</evidence>
<dbReference type="PANTHER" id="PTHR24286">
    <property type="entry name" value="CYTOCHROME P450 26"/>
    <property type="match status" value="1"/>
</dbReference>
<name>A5ACQ6_VITVI</name>
<keyword evidence="4" id="KW-0812">Transmembrane</keyword>
<evidence type="ECO:0000256" key="2">
    <source>
        <dbReference type="ARBA" id="ARBA00022723"/>
    </source>
</evidence>
<dbReference type="InterPro" id="IPR036396">
    <property type="entry name" value="Cyt_P450_sf"/>
</dbReference>
<dbReference type="GO" id="GO:0016705">
    <property type="term" value="F:oxidoreductase activity, acting on paired donors, with incorporation or reduction of molecular oxygen"/>
    <property type="evidence" value="ECO:0007669"/>
    <property type="project" value="InterPro"/>
</dbReference>
<keyword evidence="2" id="KW-0479">Metal-binding</keyword>
<dbReference type="EMBL" id="AM423324">
    <property type="protein sequence ID" value="CAN66587.1"/>
    <property type="molecule type" value="Genomic_DNA"/>
</dbReference>
<evidence type="ECO:0008006" key="8">
    <source>
        <dbReference type="Google" id="ProtNLM"/>
    </source>
</evidence>
<evidence type="ECO:0000313" key="7">
    <source>
        <dbReference type="Proteomes" id="UP001227230"/>
    </source>
</evidence>
<evidence type="ECO:0000256" key="1">
    <source>
        <dbReference type="ARBA" id="ARBA00010617"/>
    </source>
</evidence>
<dbReference type="GO" id="GO:0004497">
    <property type="term" value="F:monooxygenase activity"/>
    <property type="evidence" value="ECO:0007669"/>
    <property type="project" value="InterPro"/>
</dbReference>
<evidence type="ECO:0000313" key="5">
    <source>
        <dbReference type="EMBL" id="CAN66587.1"/>
    </source>
</evidence>
<dbReference type="OrthoDB" id="3945418at2759"/>
<keyword evidence="4" id="KW-1133">Transmembrane helix</keyword>
<dbReference type="GO" id="GO:0020037">
    <property type="term" value="F:heme binding"/>
    <property type="evidence" value="ECO:0007669"/>
    <property type="project" value="InterPro"/>
</dbReference>
<dbReference type="GO" id="GO:0005506">
    <property type="term" value="F:iron ion binding"/>
    <property type="evidence" value="ECO:0007669"/>
    <property type="project" value="InterPro"/>
</dbReference>
<dbReference type="PANTHER" id="PTHR24286:SF53">
    <property type="entry name" value="BETA-AMYRIN 28-OXIDASE-LIKE"/>
    <property type="match status" value="1"/>
</dbReference>
<keyword evidence="4" id="KW-0472">Membrane</keyword>
<keyword evidence="7" id="KW-1185">Reference proteome</keyword>
<dbReference type="Proteomes" id="UP001227230">
    <property type="component" value="Chromosome 15"/>
</dbReference>
<sequence>MDWAPNREVNVYPLSKKYTFALACRLFMSIKDFKHVAKVAHPFHLITSGLVSVPIDFLGVPFNHAKKGGKMLRDENDKGLNDMEISDKIVGLFLASFGSISATLTFVLNYLPEFLDVHDKTYWSVHTTNRNPKYFLDPEKFDPSRFGGKGPAPYTFVPFGGGPRLCPRKEYS</sequence>
<protein>
    <recommendedName>
        <fullName evidence="8">Beta-amyrin 28-oxidase</fullName>
    </recommendedName>
</protein>
<comment type="similarity">
    <text evidence="1">Belongs to the cytochrome P450 family.</text>
</comment>
<organism evidence="5">
    <name type="scientific">Vitis vinifera</name>
    <name type="common">Grape</name>
    <dbReference type="NCBI Taxonomy" id="29760"/>
    <lineage>
        <taxon>Eukaryota</taxon>
        <taxon>Viridiplantae</taxon>
        <taxon>Streptophyta</taxon>
        <taxon>Embryophyta</taxon>
        <taxon>Tracheophyta</taxon>
        <taxon>Spermatophyta</taxon>
        <taxon>Magnoliopsida</taxon>
        <taxon>eudicotyledons</taxon>
        <taxon>Gunneridae</taxon>
        <taxon>Pentapetalae</taxon>
        <taxon>rosids</taxon>
        <taxon>Vitales</taxon>
        <taxon>Vitaceae</taxon>
        <taxon>Viteae</taxon>
        <taxon>Vitis</taxon>
    </lineage>
</organism>
<dbReference type="InterPro" id="IPR001128">
    <property type="entry name" value="Cyt_P450"/>
</dbReference>
<reference evidence="5" key="1">
    <citation type="journal article" date="2007" name="PLoS ONE">
        <title>The first genome sequence of an elite grapevine cultivar (Pinot noir Vitis vinifera L.): coping with a highly heterozygous genome.</title>
        <authorList>
            <person name="Velasco R."/>
            <person name="Zharkikh A."/>
            <person name="Troggio M."/>
            <person name="Cartwright D.A."/>
            <person name="Cestaro A."/>
            <person name="Pruss D."/>
            <person name="Pindo M."/>
            <person name="FitzGerald L.M."/>
            <person name="Vezzulli S."/>
            <person name="Reid J."/>
            <person name="Malacarne G."/>
            <person name="Iliev D."/>
            <person name="Coppola G."/>
            <person name="Wardell B."/>
            <person name="Micheletti D."/>
            <person name="Macalma T."/>
            <person name="Facci M."/>
            <person name="Mitchell J.T."/>
            <person name="Perazzolli M."/>
            <person name="Eldredge G."/>
            <person name="Gatto P."/>
            <person name="Oyzerski R."/>
            <person name="Moretto M."/>
            <person name="Gutin N."/>
            <person name="Stefanini M."/>
            <person name="Chen Y."/>
            <person name="Segala C."/>
            <person name="Davenport C."/>
            <person name="Dematte L."/>
            <person name="Mraz A."/>
            <person name="Battilana J."/>
            <person name="Stormo K."/>
            <person name="Costa F."/>
            <person name="Tao Q."/>
            <person name="Si-Ammour A."/>
            <person name="Harkins T."/>
            <person name="Lackey A."/>
            <person name="Perbost C."/>
            <person name="Taillon B."/>
            <person name="Stella A."/>
            <person name="Solovyev V."/>
            <person name="Fawcett J.A."/>
            <person name="Sterck L."/>
            <person name="Vandepoele K."/>
            <person name="Grando S.M."/>
            <person name="Toppo S."/>
            <person name="Moser C."/>
            <person name="Lanchbury J."/>
            <person name="Bogden R."/>
            <person name="Skolnick M."/>
            <person name="Sgaramella V."/>
            <person name="Bhatnagar S.K."/>
            <person name="Fontana P."/>
            <person name="Gutin A."/>
            <person name="Van de Peer Y."/>
            <person name="Salamini F."/>
            <person name="Viola R."/>
        </authorList>
    </citation>
    <scope>NUCLEOTIDE SEQUENCE</scope>
</reference>
<reference evidence="6 7" key="2">
    <citation type="journal article" date="2023" name="Hortic Res">
        <title>The complete reference genome for grapevine (Vitis vinifera L.) genetics and breeding.</title>
        <authorList>
            <person name="Shi X."/>
            <person name="Cao S."/>
            <person name="Wang X."/>
            <person name="Huang S."/>
            <person name="Wang Y."/>
            <person name="Liu Z."/>
            <person name="Liu W."/>
            <person name="Leng X."/>
            <person name="Peng Y."/>
            <person name="Wang N."/>
            <person name="Wang Y."/>
            <person name="Ma Z."/>
            <person name="Xu X."/>
            <person name="Zhang F."/>
            <person name="Xue H."/>
            <person name="Zhong H."/>
            <person name="Wang Y."/>
            <person name="Zhang K."/>
            <person name="Velt A."/>
            <person name="Avia K."/>
            <person name="Holtgrawe D."/>
            <person name="Grimplet J."/>
            <person name="Matus J.T."/>
            <person name="Ware D."/>
            <person name="Wu X."/>
            <person name="Wang H."/>
            <person name="Liu C."/>
            <person name="Fang Y."/>
            <person name="Rustenholz C."/>
            <person name="Cheng Z."/>
            <person name="Xiao H."/>
            <person name="Zhou Y."/>
        </authorList>
    </citation>
    <scope>NUCLEOTIDE SEQUENCE [LARGE SCALE GENOMIC DNA]</scope>
    <source>
        <strain evidence="7">cv. Pinot noir / PN40024</strain>
        <tissue evidence="6">Leaf</tissue>
    </source>
</reference>
<proteinExistence type="inferred from homology"/>
<evidence type="ECO:0000256" key="3">
    <source>
        <dbReference type="ARBA" id="ARBA00023004"/>
    </source>
</evidence>
<dbReference type="AlphaFoldDB" id="A5ACQ6"/>
<evidence type="ECO:0000256" key="4">
    <source>
        <dbReference type="SAM" id="Phobius"/>
    </source>
</evidence>
<accession>A5ACQ6</accession>
<feature type="transmembrane region" description="Helical" evidence="4">
    <location>
        <begin position="89"/>
        <end position="111"/>
    </location>
</feature>
<dbReference type="Pfam" id="PF00067">
    <property type="entry name" value="p450"/>
    <property type="match status" value="1"/>
</dbReference>
<dbReference type="SUPFAM" id="SSF48264">
    <property type="entry name" value="Cytochrome P450"/>
    <property type="match status" value="1"/>
</dbReference>
<keyword evidence="3" id="KW-0408">Iron</keyword>